<proteinExistence type="predicted"/>
<evidence type="ECO:0000313" key="3">
    <source>
        <dbReference type="Proteomes" id="UP000054010"/>
    </source>
</evidence>
<sequence length="1229" mass="137495">MQAIDDLLIRIRRHSTGTSYVYGVEMWLSGGRRVHAEEDLQLQDDQVAPLRSGADLANYGLDLFNRLLSGRLAVAFQQAWATAVSREHLLRVRLALDPHAPELHAIPWELLHFDDSGGLAPPRPLATDGRIAFSRYIESETFEEGQLVEERPIRLLLVIADPSDLAERWNLQPVGRESEARDMRTRFSGLISAGQFSYDLLPVASPEALQQAIAQGGLEGEMARGYDAVLFMGHALHHEEHGSRLLLEDGVTGRTRLYPAEALVSLMQQLPAQRRPTLVMLISCNTAQTASNRSMNSLAAQLVISGGVPAVLAMQRIIEISLARRFTYHLSDHLLRDGVIDVAVNIARQRVYTAEDMGWSIPTLYMRSADGRLFAPNVQLEYVANILANPDYLRWSGPEFIEAGVLVAAPGQSWNLLRTRPEDAPTSVSVLETLHRLLTQPPPAARPRKGLVSQSNLIAVIGPPHSGQTTVLQRLAYDLALRVTQNPSNPAGIMISLSGYESQRGAGRLERQIVEQASIANPALGDAICDLFRPQQAPAQRARYIFLLDNLDSLPAQARLDLVHELAAMSHHLVQQKFVLTASQENFPTQILNRAHVLVLQPLSEQQILRYVRQREERGSYQIFCQIRDNRLLALASDPSLLAMIYARVAGNPQAQLTRNQVVQEYLDQALSLLTSRYSVGHVARSSLGALAWYSRWNHLDQIPLHDMFRILAETRRERDYSLEDLYHALCEARVLVNVGQNAARFVNPALHAYCAAVALAARPDMNERVSDIISLCSSPRRQLWWEDVLCALAGLLSDPEPLFAHLAAAIRAGSYTHALLAARCLEALPPEQEVRLPTVLREELLDACVLRLRADREPSAERREQMATALGRLSHPQVRHELRRILVERVRETSSGPRYEYTNVRIAAARALRNIYLPGHVELHQQTQTRGVDDLLLTRGYEDMASLSNQPSEQPPANFSITNLRNDRLLVRLMQIWEQGTAGRGEFRHILRYSPHPPERALAAFALGDMIDSDQRKVRDARQLLRIILSPSDHAAMQISDDWEDTMWAAADALTLFEPTLVEPLLTILVRGDRALPNSAAQQLAYLAGRVRAANPTVIRWLMQLLITNPSQTIKSKALQSLAWMGMGIEKERLELSDGRPGPTLKQVIQDIAAGREMRRFQLGMFSVNGRTSDREGVPVYLRRKAIEALAWIGDAETLADLGKHASTWPLELREPWYQTAATIRERG</sequence>
<dbReference type="InterPro" id="IPR011989">
    <property type="entry name" value="ARM-like"/>
</dbReference>
<dbReference type="InterPro" id="IPR024983">
    <property type="entry name" value="CHAT_dom"/>
</dbReference>
<dbReference type="STRING" id="765420.OSCT_0232"/>
<dbReference type="Gene3D" id="3.40.50.300">
    <property type="entry name" value="P-loop containing nucleotide triphosphate hydrolases"/>
    <property type="match status" value="1"/>
</dbReference>
<dbReference type="Gene3D" id="1.25.10.10">
    <property type="entry name" value="Leucine-rich Repeat Variant"/>
    <property type="match status" value="1"/>
</dbReference>
<feature type="domain" description="CHAT" evidence="1">
    <location>
        <begin position="77"/>
        <end position="355"/>
    </location>
</feature>
<dbReference type="eggNOG" id="COG1413">
    <property type="taxonomic scope" value="Bacteria"/>
</dbReference>
<dbReference type="GO" id="GO:0016829">
    <property type="term" value="F:lyase activity"/>
    <property type="evidence" value="ECO:0007669"/>
    <property type="project" value="UniProtKB-KW"/>
</dbReference>
<evidence type="ECO:0000313" key="2">
    <source>
        <dbReference type="EMBL" id="EFO81835.1"/>
    </source>
</evidence>
<dbReference type="Pfam" id="PF12770">
    <property type="entry name" value="CHAT"/>
    <property type="match status" value="1"/>
</dbReference>
<dbReference type="Proteomes" id="UP000054010">
    <property type="component" value="Unassembled WGS sequence"/>
</dbReference>
<keyword evidence="3" id="KW-1185">Reference proteome</keyword>
<dbReference type="InterPro" id="IPR016024">
    <property type="entry name" value="ARM-type_fold"/>
</dbReference>
<dbReference type="OrthoDB" id="134565at2"/>
<name>E1IA81_9CHLR</name>
<gene>
    <name evidence="2" type="ORF">OSCT_0232</name>
</gene>
<dbReference type="SUPFAM" id="SSF48050">
    <property type="entry name" value="Hemocyanin, N-terminal domain"/>
    <property type="match status" value="1"/>
</dbReference>
<dbReference type="SUPFAM" id="SSF48371">
    <property type="entry name" value="ARM repeat"/>
    <property type="match status" value="1"/>
</dbReference>
<evidence type="ECO:0000259" key="1">
    <source>
        <dbReference type="Pfam" id="PF12770"/>
    </source>
</evidence>
<organism evidence="2 3">
    <name type="scientific">Oscillochloris trichoides DG-6</name>
    <dbReference type="NCBI Taxonomy" id="765420"/>
    <lineage>
        <taxon>Bacteria</taxon>
        <taxon>Bacillati</taxon>
        <taxon>Chloroflexota</taxon>
        <taxon>Chloroflexia</taxon>
        <taxon>Chloroflexales</taxon>
        <taxon>Chloroflexineae</taxon>
        <taxon>Oscillochloridaceae</taxon>
        <taxon>Oscillochloris</taxon>
    </lineage>
</organism>
<dbReference type="EMBL" id="ADVR01000004">
    <property type="protein sequence ID" value="EFO81835.1"/>
    <property type="molecule type" value="Genomic_DNA"/>
</dbReference>
<protein>
    <submittedName>
        <fullName evidence="2">HEAT repeat-containing PBS lyase</fullName>
    </submittedName>
</protein>
<dbReference type="InterPro" id="IPR027417">
    <property type="entry name" value="P-loop_NTPase"/>
</dbReference>
<dbReference type="HOGENOM" id="CLU_281425_0_0_0"/>
<dbReference type="InterPro" id="IPR036697">
    <property type="entry name" value="Hemocyanin_N_sf"/>
</dbReference>
<reference evidence="2 3" key="1">
    <citation type="journal article" date="2011" name="J. Bacteriol.">
        <title>Draft genome sequence of the anoxygenic filamentous phototrophic bacterium Oscillochloris trichoides subsp. DG-6.</title>
        <authorList>
            <person name="Kuznetsov B.B."/>
            <person name="Ivanovsky R.N."/>
            <person name="Keppen O.I."/>
            <person name="Sukhacheva M.V."/>
            <person name="Bumazhkin B.K."/>
            <person name="Patutina E.O."/>
            <person name="Beletsky A.V."/>
            <person name="Mardanov A.V."/>
            <person name="Baslerov R.V."/>
            <person name="Panteleeva A.N."/>
            <person name="Kolganova T.V."/>
            <person name="Ravin N.V."/>
            <person name="Skryabin K.G."/>
        </authorList>
    </citation>
    <scope>NUCLEOTIDE SEQUENCE [LARGE SCALE GENOMIC DNA]</scope>
    <source>
        <strain evidence="2 3">DG-6</strain>
    </source>
</reference>
<dbReference type="AlphaFoldDB" id="E1IA81"/>
<comment type="caution">
    <text evidence="2">The sequence shown here is derived from an EMBL/GenBank/DDBJ whole genome shotgun (WGS) entry which is preliminary data.</text>
</comment>
<keyword evidence="2" id="KW-0456">Lyase</keyword>
<accession>E1IA81</accession>
<dbReference type="SUPFAM" id="SSF52540">
    <property type="entry name" value="P-loop containing nucleoside triphosphate hydrolases"/>
    <property type="match status" value="1"/>
</dbReference>